<feature type="region of interest" description="Disordered" evidence="1">
    <location>
        <begin position="423"/>
        <end position="451"/>
    </location>
</feature>
<evidence type="ECO:0008006" key="4">
    <source>
        <dbReference type="Google" id="ProtNLM"/>
    </source>
</evidence>
<dbReference type="KEGG" id="chu:CHU_1824"/>
<evidence type="ECO:0000256" key="1">
    <source>
        <dbReference type="SAM" id="MobiDB-lite"/>
    </source>
</evidence>
<sequence>MKLHQTGNLNKQRYIALLKDPSALTKADIPDIEELIEQFPYCQNAHILLAKVQTELGSMHANKLSRKAALYTSDRNKLKRLLSPLKEDTKHTAGVVIEKNGTSLLIEQPEVRVPAEIMADKTVETPADSITVDATPSISVVESIPEPPVTRTVDTPVTFQVKEQADKHANDFLTELEENLKALREAKARAAGKLNILPREEKQTIIPENILPPKNVVFTPPSDHVSAPDKQVRIDIPSEDEIKKKDIEVEHTAETETNFFETIDALSKSADITPSPQPLPAVEEQIKKPKKPFTSLIEAEVQKRDTVERNDVLDLILSFDDRVKDYFDINTYTRDKTTEDTIPEEHTQLTGTDAATDNTFDFPFTNNDWKLEESRLEEQGQATDELLLNYLEYLREQKNKKQKPDKKREKSIISRFIQKDPIISPLSYKPPAQDEDDDAGETPINQPKPNFVSDTFAKLLEKQGKIEKAIDVYEELILKNPEKNSYFATRIQELKKKL</sequence>
<dbReference type="AlphaFoldDB" id="A0A6N4SRR6"/>
<name>A0A6N4SRR6_CYTH3</name>
<evidence type="ECO:0000313" key="2">
    <source>
        <dbReference type="EMBL" id="ABG59091.1"/>
    </source>
</evidence>
<accession>A0A6N4SRR6</accession>
<dbReference type="Proteomes" id="UP000001822">
    <property type="component" value="Chromosome"/>
</dbReference>
<proteinExistence type="predicted"/>
<reference evidence="2 3" key="1">
    <citation type="journal article" date="2007" name="Appl. Environ. Microbiol.">
        <title>Genome sequence of the cellulolytic gliding bacterium Cytophaga hutchinsonii.</title>
        <authorList>
            <person name="Xie G."/>
            <person name="Bruce D.C."/>
            <person name="Challacombe J.F."/>
            <person name="Chertkov O."/>
            <person name="Detter J.C."/>
            <person name="Gilna P."/>
            <person name="Han C.S."/>
            <person name="Lucas S."/>
            <person name="Misra M."/>
            <person name="Myers G.L."/>
            <person name="Richardson P."/>
            <person name="Tapia R."/>
            <person name="Thayer N."/>
            <person name="Thompson L.S."/>
            <person name="Brettin T.S."/>
            <person name="Henrissat B."/>
            <person name="Wilson D.B."/>
            <person name="McBride M.J."/>
        </authorList>
    </citation>
    <scope>NUCLEOTIDE SEQUENCE [LARGE SCALE GENOMIC DNA]</scope>
    <source>
        <strain evidence="3">ATCC 33406 / DSM 1761 / CIP 103989 / NBRC 15051 / NCIMB 9469 / D465</strain>
    </source>
</reference>
<evidence type="ECO:0000313" key="3">
    <source>
        <dbReference type="Proteomes" id="UP000001822"/>
    </source>
</evidence>
<keyword evidence="3" id="KW-1185">Reference proteome</keyword>
<gene>
    <name evidence="2" type="ordered locus">CHU_1824</name>
</gene>
<dbReference type="EMBL" id="CP000383">
    <property type="protein sequence ID" value="ABG59091.1"/>
    <property type="molecule type" value="Genomic_DNA"/>
</dbReference>
<protein>
    <recommendedName>
        <fullName evidence="4">Tetratricopeptide repeat protein</fullName>
    </recommendedName>
</protein>
<organism evidence="2 3">
    <name type="scientific">Cytophaga hutchinsonii (strain ATCC 33406 / DSM 1761 / CIP 103989 / NBRC 15051 / NCIMB 9469 / D465)</name>
    <dbReference type="NCBI Taxonomy" id="269798"/>
    <lineage>
        <taxon>Bacteria</taxon>
        <taxon>Pseudomonadati</taxon>
        <taxon>Bacteroidota</taxon>
        <taxon>Cytophagia</taxon>
        <taxon>Cytophagales</taxon>
        <taxon>Cytophagaceae</taxon>
        <taxon>Cytophaga</taxon>
    </lineage>
</organism>